<feature type="transmembrane region" description="Helical" evidence="8">
    <location>
        <begin position="219"/>
        <end position="240"/>
    </location>
</feature>
<dbReference type="Gene3D" id="1.10.3430.10">
    <property type="entry name" value="Ammonium transporter AmtB like domains"/>
    <property type="match status" value="1"/>
</dbReference>
<dbReference type="SUPFAM" id="SSF111352">
    <property type="entry name" value="Ammonium transporter"/>
    <property type="match status" value="1"/>
</dbReference>
<organism evidence="10 11">
    <name type="scientific">Chloropicon roscoffensis</name>
    <dbReference type="NCBI Taxonomy" id="1461544"/>
    <lineage>
        <taxon>Eukaryota</taxon>
        <taxon>Viridiplantae</taxon>
        <taxon>Chlorophyta</taxon>
        <taxon>Chloropicophyceae</taxon>
        <taxon>Chloropicales</taxon>
        <taxon>Chloropicaceae</taxon>
        <taxon>Chloropicon</taxon>
    </lineage>
</organism>
<keyword evidence="11" id="KW-1185">Reference proteome</keyword>
<keyword evidence="4 8" id="KW-0812">Transmembrane</keyword>
<keyword evidence="5 8" id="KW-1133">Transmembrane helix</keyword>
<keyword evidence="7 8" id="KW-0924">Ammonia transport</keyword>
<sequence length="504" mass="53044">MDAMNDTMLPGGLPGAAPDLSGYVKYTDFATVVDHLWLLLSAFLVFIMQAGFAMLEVGTVRTKNAKNLMIKNIMDLAAGAFVWWAFGFAFAYGGGDYSGGQPNGFIGANGFFFIKGYGPCDPGANTCLYVAPEGPVEPKIMPFAGWLFQWAFAATATTIVSGAVAERCSFLGYVIYAIFITGFIYPVVVHWIWSGYGWLSAFREDGAPGVWIKSGVVDFAGSGVVHLVGGSISLVAAAILGPRIGRFDATGKLVPIQPHNSAFIGLGTLLLWFGWYGFNPGSTLMLSDGYVLMAEKVAVGTTLAASGGAIAAICMCFVKDGYLDLPPLCNGILGGLVGVCSAVAVAEPWACWVIGFMSGCVEFWFAVGVQKLKIDDPLDASAVHMGCGFFGLFCGGLFGSKMNTAAAYGDAQPCGAFYGCGGQQLGVNILGGVMIMAWCMGMASIVFGAMKLAGILRITSEQEHKGLDVSYHGSAAYDDTIDGSGSAKYRNKVREATILEEGPE</sequence>
<feature type="transmembrane region" description="Helical" evidence="8">
    <location>
        <begin position="36"/>
        <end position="55"/>
    </location>
</feature>
<dbReference type="NCBIfam" id="TIGR00836">
    <property type="entry name" value="amt"/>
    <property type="match status" value="1"/>
</dbReference>
<dbReference type="FunFam" id="1.10.3430.10:FF:000008">
    <property type="entry name" value="Ammonium transporter"/>
    <property type="match status" value="1"/>
</dbReference>
<feature type="transmembrane region" description="Helical" evidence="8">
    <location>
        <begin position="171"/>
        <end position="193"/>
    </location>
</feature>
<evidence type="ECO:0000259" key="9">
    <source>
        <dbReference type="Pfam" id="PF00909"/>
    </source>
</evidence>
<protein>
    <recommendedName>
        <fullName evidence="8">Ammonium transporter</fullName>
    </recommendedName>
</protein>
<dbReference type="InterPro" id="IPR024041">
    <property type="entry name" value="NH4_transpt_AmtB-like_dom"/>
</dbReference>
<dbReference type="PROSITE" id="PS01219">
    <property type="entry name" value="AMMONIUM_TRANSP"/>
    <property type="match status" value="1"/>
</dbReference>
<dbReference type="Proteomes" id="UP001472866">
    <property type="component" value="Chromosome 07"/>
</dbReference>
<dbReference type="AlphaFoldDB" id="A0AAX4PB26"/>
<dbReference type="InterPro" id="IPR029020">
    <property type="entry name" value="Ammonium/urea_transptr"/>
</dbReference>
<keyword evidence="3 8" id="KW-0813">Transport</keyword>
<evidence type="ECO:0000256" key="7">
    <source>
        <dbReference type="ARBA" id="ARBA00023177"/>
    </source>
</evidence>
<evidence type="ECO:0000256" key="2">
    <source>
        <dbReference type="ARBA" id="ARBA00005887"/>
    </source>
</evidence>
<evidence type="ECO:0000256" key="4">
    <source>
        <dbReference type="ARBA" id="ARBA00022692"/>
    </source>
</evidence>
<dbReference type="InterPro" id="IPR018047">
    <property type="entry name" value="Ammonium_transpt_CS"/>
</dbReference>
<evidence type="ECO:0000256" key="5">
    <source>
        <dbReference type="ARBA" id="ARBA00022989"/>
    </source>
</evidence>
<dbReference type="GO" id="GO:0097272">
    <property type="term" value="P:ammonium homeostasis"/>
    <property type="evidence" value="ECO:0007669"/>
    <property type="project" value="TreeGrafter"/>
</dbReference>
<feature type="transmembrane region" description="Helical" evidence="8">
    <location>
        <begin position="325"/>
        <end position="346"/>
    </location>
</feature>
<dbReference type="Pfam" id="PF00909">
    <property type="entry name" value="Ammonium_transp"/>
    <property type="match status" value="1"/>
</dbReference>
<evidence type="ECO:0000313" key="11">
    <source>
        <dbReference type="Proteomes" id="UP001472866"/>
    </source>
</evidence>
<reference evidence="10 11" key="1">
    <citation type="submission" date="2024-03" db="EMBL/GenBank/DDBJ databases">
        <title>Complete genome sequence of the green alga Chloropicon roscoffensis RCC1871.</title>
        <authorList>
            <person name="Lemieux C."/>
            <person name="Pombert J.-F."/>
            <person name="Otis C."/>
            <person name="Turmel M."/>
        </authorList>
    </citation>
    <scope>NUCLEOTIDE SEQUENCE [LARGE SCALE GENOMIC DNA]</scope>
    <source>
        <strain evidence="10 11">RCC1871</strain>
    </source>
</reference>
<dbReference type="PANTHER" id="PTHR11730">
    <property type="entry name" value="AMMONIUM TRANSPORTER"/>
    <property type="match status" value="1"/>
</dbReference>
<feature type="transmembrane region" description="Helical" evidence="8">
    <location>
        <begin position="76"/>
        <end position="95"/>
    </location>
</feature>
<dbReference type="PANTHER" id="PTHR11730:SF6">
    <property type="entry name" value="AMMONIUM TRANSPORTER"/>
    <property type="match status" value="1"/>
</dbReference>
<evidence type="ECO:0000256" key="6">
    <source>
        <dbReference type="ARBA" id="ARBA00023136"/>
    </source>
</evidence>
<name>A0AAX4PB26_9CHLO</name>
<feature type="transmembrane region" description="Helical" evidence="8">
    <location>
        <begin position="143"/>
        <end position="164"/>
    </location>
</feature>
<feature type="transmembrane region" description="Helical" evidence="8">
    <location>
        <begin position="429"/>
        <end position="450"/>
    </location>
</feature>
<feature type="domain" description="Ammonium transporter AmtB-like" evidence="9">
    <location>
        <begin position="36"/>
        <end position="477"/>
    </location>
</feature>
<evidence type="ECO:0000256" key="1">
    <source>
        <dbReference type="ARBA" id="ARBA00004141"/>
    </source>
</evidence>
<accession>A0AAX4PB26</accession>
<dbReference type="GO" id="GO:0008519">
    <property type="term" value="F:ammonium channel activity"/>
    <property type="evidence" value="ECO:0007669"/>
    <property type="project" value="InterPro"/>
</dbReference>
<comment type="similarity">
    <text evidence="2 8">Belongs to the ammonia transporter channel (TC 1.A.11.2) family.</text>
</comment>
<feature type="transmembrane region" description="Helical" evidence="8">
    <location>
        <begin position="298"/>
        <end position="318"/>
    </location>
</feature>
<keyword evidence="6 8" id="KW-0472">Membrane</keyword>
<evidence type="ECO:0000256" key="3">
    <source>
        <dbReference type="ARBA" id="ARBA00022448"/>
    </source>
</evidence>
<gene>
    <name evidence="10" type="ORF">HKI87_07g48810</name>
</gene>
<evidence type="ECO:0000313" key="10">
    <source>
        <dbReference type="EMBL" id="WZN63333.1"/>
    </source>
</evidence>
<dbReference type="InterPro" id="IPR001905">
    <property type="entry name" value="Ammonium_transpt"/>
</dbReference>
<proteinExistence type="inferred from homology"/>
<evidence type="ECO:0000256" key="8">
    <source>
        <dbReference type="RuleBase" id="RU362002"/>
    </source>
</evidence>
<feature type="transmembrane region" description="Helical" evidence="8">
    <location>
        <begin position="261"/>
        <end position="278"/>
    </location>
</feature>
<dbReference type="EMBL" id="CP151507">
    <property type="protein sequence ID" value="WZN63333.1"/>
    <property type="molecule type" value="Genomic_DNA"/>
</dbReference>
<comment type="subcellular location">
    <subcellularLocation>
        <location evidence="8">Cell membrane</location>
        <topology evidence="8">Multi-pass membrane protein</topology>
    </subcellularLocation>
    <subcellularLocation>
        <location evidence="1">Membrane</location>
        <topology evidence="1">Multi-pass membrane protein</topology>
    </subcellularLocation>
</comment>
<dbReference type="GO" id="GO:0005886">
    <property type="term" value="C:plasma membrane"/>
    <property type="evidence" value="ECO:0007669"/>
    <property type="project" value="UniProtKB-SubCell"/>
</dbReference>
<feature type="transmembrane region" description="Helical" evidence="8">
    <location>
        <begin position="381"/>
        <end position="399"/>
    </location>
</feature>